<evidence type="ECO:0000256" key="4">
    <source>
        <dbReference type="ARBA" id="ARBA00022741"/>
    </source>
</evidence>
<keyword evidence="2" id="KW-0723">Serine/threonine-protein kinase</keyword>
<dbReference type="GO" id="GO:0005737">
    <property type="term" value="C:cytoplasm"/>
    <property type="evidence" value="ECO:0007669"/>
    <property type="project" value="TreeGrafter"/>
</dbReference>
<dbReference type="InterPro" id="IPR051234">
    <property type="entry name" value="TAO_STE20_kinase"/>
</dbReference>
<evidence type="ECO:0000256" key="5">
    <source>
        <dbReference type="ARBA" id="ARBA00022777"/>
    </source>
</evidence>
<proteinExistence type="predicted"/>
<comment type="catalytic activity">
    <reaction evidence="8">
        <text>L-seryl-[protein] + ATP = O-phospho-L-seryl-[protein] + ADP + H(+)</text>
        <dbReference type="Rhea" id="RHEA:17989"/>
        <dbReference type="Rhea" id="RHEA-COMP:9863"/>
        <dbReference type="Rhea" id="RHEA-COMP:11604"/>
        <dbReference type="ChEBI" id="CHEBI:15378"/>
        <dbReference type="ChEBI" id="CHEBI:29999"/>
        <dbReference type="ChEBI" id="CHEBI:30616"/>
        <dbReference type="ChEBI" id="CHEBI:83421"/>
        <dbReference type="ChEBI" id="CHEBI:456216"/>
        <dbReference type="EC" id="2.7.11.1"/>
    </reaction>
</comment>
<sequence length="233" mass="28625">KHRKELSDRVKYNQNHLRKFEREQQTDFDDELKRFQQEQTKQYKMKKDTIKKEILGSSTRGKNEKEDEIRRLKDDLQLKLRNEEQTLKTQIIHDHNVRRLQLKRRKLLLLHVLEQKLFEEKCTKSMDTIIQRHALLKKHHEQTKELEHKQLGSLHKMRNEFTSKQHQTEVVNFHEYSNRRQKELAKRHALSQKQFPKNIKLKQADIKRQHKEAYNTQTRQYKALKEKTRLDYS</sequence>
<feature type="non-terminal residue" evidence="9">
    <location>
        <position position="1"/>
    </location>
</feature>
<keyword evidence="6" id="KW-0067">ATP-binding</keyword>
<comment type="catalytic activity">
    <reaction evidence="7">
        <text>L-threonyl-[protein] + ATP = O-phospho-L-threonyl-[protein] + ADP + H(+)</text>
        <dbReference type="Rhea" id="RHEA:46608"/>
        <dbReference type="Rhea" id="RHEA-COMP:11060"/>
        <dbReference type="Rhea" id="RHEA-COMP:11605"/>
        <dbReference type="ChEBI" id="CHEBI:15378"/>
        <dbReference type="ChEBI" id="CHEBI:30013"/>
        <dbReference type="ChEBI" id="CHEBI:30616"/>
        <dbReference type="ChEBI" id="CHEBI:61977"/>
        <dbReference type="ChEBI" id="CHEBI:456216"/>
        <dbReference type="EC" id="2.7.11.1"/>
    </reaction>
</comment>
<comment type="caution">
    <text evidence="9">The sequence shown here is derived from an EMBL/GenBank/DDBJ whole genome shotgun (WGS) entry which is preliminary data.</text>
</comment>
<dbReference type="PANTHER" id="PTHR47167:SF4">
    <property type="entry name" value="SERINE_THREONINE-PROTEIN KINASE TAO"/>
    <property type="match status" value="1"/>
</dbReference>
<keyword evidence="3" id="KW-0808">Transferase</keyword>
<dbReference type="EMBL" id="CAJOBB010011362">
    <property type="protein sequence ID" value="CAF4259772.1"/>
    <property type="molecule type" value="Genomic_DNA"/>
</dbReference>
<dbReference type="PANTHER" id="PTHR47167">
    <property type="entry name" value="SERINE/THREONINE-PROTEIN KINASE TAO1-LIKE PROTEIN"/>
    <property type="match status" value="1"/>
</dbReference>
<dbReference type="GO" id="GO:0004674">
    <property type="term" value="F:protein serine/threonine kinase activity"/>
    <property type="evidence" value="ECO:0007669"/>
    <property type="project" value="UniProtKB-KW"/>
</dbReference>
<gene>
    <name evidence="9" type="ORF">KXQ929_LOCUS43276</name>
</gene>
<evidence type="ECO:0000256" key="7">
    <source>
        <dbReference type="ARBA" id="ARBA00047899"/>
    </source>
</evidence>
<evidence type="ECO:0000256" key="3">
    <source>
        <dbReference type="ARBA" id="ARBA00022679"/>
    </source>
</evidence>
<feature type="non-terminal residue" evidence="9">
    <location>
        <position position="233"/>
    </location>
</feature>
<evidence type="ECO:0000256" key="6">
    <source>
        <dbReference type="ARBA" id="ARBA00022840"/>
    </source>
</evidence>
<protein>
    <recommendedName>
        <fullName evidence="1">non-specific serine/threonine protein kinase</fullName>
        <ecNumber evidence="1">2.7.11.1</ecNumber>
    </recommendedName>
</protein>
<keyword evidence="5" id="KW-0418">Kinase</keyword>
<dbReference type="GO" id="GO:0005524">
    <property type="term" value="F:ATP binding"/>
    <property type="evidence" value="ECO:0007669"/>
    <property type="project" value="UniProtKB-KW"/>
</dbReference>
<reference evidence="9" key="1">
    <citation type="submission" date="2021-02" db="EMBL/GenBank/DDBJ databases">
        <authorList>
            <person name="Nowell W R."/>
        </authorList>
    </citation>
    <scope>NUCLEOTIDE SEQUENCE</scope>
</reference>
<keyword evidence="4" id="KW-0547">Nucleotide-binding</keyword>
<dbReference type="EC" id="2.7.11.1" evidence="1"/>
<evidence type="ECO:0000256" key="8">
    <source>
        <dbReference type="ARBA" id="ARBA00048679"/>
    </source>
</evidence>
<dbReference type="Proteomes" id="UP000663868">
    <property type="component" value="Unassembled WGS sequence"/>
</dbReference>
<evidence type="ECO:0000256" key="1">
    <source>
        <dbReference type="ARBA" id="ARBA00012513"/>
    </source>
</evidence>
<name>A0A820F7T0_9BILA</name>
<evidence type="ECO:0000313" key="10">
    <source>
        <dbReference type="Proteomes" id="UP000663868"/>
    </source>
</evidence>
<organism evidence="9 10">
    <name type="scientific">Adineta steineri</name>
    <dbReference type="NCBI Taxonomy" id="433720"/>
    <lineage>
        <taxon>Eukaryota</taxon>
        <taxon>Metazoa</taxon>
        <taxon>Spiralia</taxon>
        <taxon>Gnathifera</taxon>
        <taxon>Rotifera</taxon>
        <taxon>Eurotatoria</taxon>
        <taxon>Bdelloidea</taxon>
        <taxon>Adinetida</taxon>
        <taxon>Adinetidae</taxon>
        <taxon>Adineta</taxon>
    </lineage>
</organism>
<accession>A0A820F7T0</accession>
<evidence type="ECO:0000313" key="9">
    <source>
        <dbReference type="EMBL" id="CAF4259772.1"/>
    </source>
</evidence>
<evidence type="ECO:0000256" key="2">
    <source>
        <dbReference type="ARBA" id="ARBA00022527"/>
    </source>
</evidence>
<dbReference type="AlphaFoldDB" id="A0A820F7T0"/>